<evidence type="ECO:0000256" key="4">
    <source>
        <dbReference type="ARBA" id="ARBA00022723"/>
    </source>
</evidence>
<evidence type="ECO:0000256" key="3">
    <source>
        <dbReference type="ARBA" id="ARBA00022670"/>
    </source>
</evidence>
<comment type="cofactor">
    <cofactor evidence="1">
        <name>Zn(2+)</name>
        <dbReference type="ChEBI" id="CHEBI:29105"/>
    </cofactor>
</comment>
<dbReference type="PRINTS" id="PR00786">
    <property type="entry name" value="NEPRILYSIN"/>
</dbReference>
<dbReference type="GO" id="GO:0016485">
    <property type="term" value="P:protein processing"/>
    <property type="evidence" value="ECO:0007669"/>
    <property type="project" value="TreeGrafter"/>
</dbReference>
<dbReference type="Gene3D" id="1.10.1380.10">
    <property type="entry name" value="Neutral endopeptidase , domain2"/>
    <property type="match status" value="1"/>
</dbReference>
<proteinExistence type="inferred from homology"/>
<keyword evidence="5" id="KW-0378">Hydrolase</keyword>
<dbReference type="PROSITE" id="PS51885">
    <property type="entry name" value="NEPRILYSIN"/>
    <property type="match status" value="1"/>
</dbReference>
<evidence type="ECO:0000256" key="5">
    <source>
        <dbReference type="ARBA" id="ARBA00022801"/>
    </source>
</evidence>
<evidence type="ECO:0000256" key="2">
    <source>
        <dbReference type="ARBA" id="ARBA00007357"/>
    </source>
</evidence>
<dbReference type="PANTHER" id="PTHR11733">
    <property type="entry name" value="ZINC METALLOPROTEASE FAMILY M13 NEPRILYSIN-RELATED"/>
    <property type="match status" value="1"/>
</dbReference>
<feature type="domain" description="Peptidase M13 N-terminal" evidence="9">
    <location>
        <begin position="28"/>
        <end position="407"/>
    </location>
</feature>
<dbReference type="AlphaFoldDB" id="A0A2A9CZR0"/>
<sequence>MTSQVTGEQIEGVAALLATGGDPAVRAQDDFFRHVNGRWLREHEIPADRSVDGQFHQLRDLAEEHVRAIVEEAAAAEGEVSADTARIAAMYNAFMDTEAVEAAGADPLEADLALIREARTREDLAAALGRLEETGVPGFLGLYVDSDPSDPDRYVLNVVQSGLGLPDPTYYTAEEMAAVREAYRAHLPRQLTICLGVSDADAAALADAVFGLESRLAAGHWDRVRSRDRLATHNPMTVAEWADLLTGFDLAGWAGAQGLDLQALETVVVRMPSFLEAAAQAWREEDLATWKAWLTWSVIRARAPYLHAAAALENFDFYGRTLTGATEQRERWKRGVALVEGALGDAVGRLYVARHFPPESKQRMDELVADLIAAYRDSISSLTWMTPETRARALEKLEAFTPKIGYPVRWRSYDALELGHDLLGNVRAANRVESARELGKLGGPVDRDEWHMTPQTVNAYYNPGMNEIVFPAAILRPPFFDPEASDAANFGGIGAVIGHEIGHGFDDQGSRTDGTGRLVDWWSTQDREEFEKRTAALIEQYNAYSPAQLDGSHHVNGALTIGENIGDLGGLGIAVKAFIAAREADGGFASQDERRAQLRELLTNWAIIWRSKARDERVIQLLTIDPHSPEEFRANGVLRNLDVFAEVFDLTPGDAMWLEPDQRVSIW</sequence>
<dbReference type="Pfam" id="PF01431">
    <property type="entry name" value="Peptidase_M13"/>
    <property type="match status" value="1"/>
</dbReference>
<dbReference type="GO" id="GO:0005886">
    <property type="term" value="C:plasma membrane"/>
    <property type="evidence" value="ECO:0007669"/>
    <property type="project" value="TreeGrafter"/>
</dbReference>
<dbReference type="OrthoDB" id="9775677at2"/>
<keyword evidence="4" id="KW-0479">Metal-binding</keyword>
<dbReference type="Pfam" id="PF05649">
    <property type="entry name" value="Peptidase_M13_N"/>
    <property type="match status" value="1"/>
</dbReference>
<reference evidence="10 11" key="1">
    <citation type="submission" date="2017-10" db="EMBL/GenBank/DDBJ databases">
        <title>Sequencing the genomes of 1000 actinobacteria strains.</title>
        <authorList>
            <person name="Klenk H.-P."/>
        </authorList>
    </citation>
    <scope>NUCLEOTIDE SEQUENCE [LARGE SCALE GENOMIC DNA]</scope>
    <source>
        <strain evidence="10 11">DSM 21801</strain>
    </source>
</reference>
<keyword evidence="11" id="KW-1185">Reference proteome</keyword>
<protein>
    <submittedName>
        <fullName evidence="10">Putative endopeptidase</fullName>
    </submittedName>
</protein>
<evidence type="ECO:0000313" key="10">
    <source>
        <dbReference type="EMBL" id="PFG19938.1"/>
    </source>
</evidence>
<dbReference type="PANTHER" id="PTHR11733:SF167">
    <property type="entry name" value="FI17812P1-RELATED"/>
    <property type="match status" value="1"/>
</dbReference>
<dbReference type="EMBL" id="PDJD01000001">
    <property type="protein sequence ID" value="PFG19938.1"/>
    <property type="molecule type" value="Genomic_DNA"/>
</dbReference>
<dbReference type="SUPFAM" id="SSF55486">
    <property type="entry name" value="Metalloproteases ('zincins'), catalytic domain"/>
    <property type="match status" value="1"/>
</dbReference>
<dbReference type="Proteomes" id="UP000224915">
    <property type="component" value="Unassembled WGS sequence"/>
</dbReference>
<accession>A0A2A9CZR0</accession>
<keyword evidence="7" id="KW-0482">Metalloprotease</keyword>
<dbReference type="GO" id="GO:0004222">
    <property type="term" value="F:metalloendopeptidase activity"/>
    <property type="evidence" value="ECO:0007669"/>
    <property type="project" value="InterPro"/>
</dbReference>
<comment type="caution">
    <text evidence="10">The sequence shown here is derived from an EMBL/GenBank/DDBJ whole genome shotgun (WGS) entry which is preliminary data.</text>
</comment>
<dbReference type="CDD" id="cd08662">
    <property type="entry name" value="M13"/>
    <property type="match status" value="1"/>
</dbReference>
<evidence type="ECO:0000313" key="11">
    <source>
        <dbReference type="Proteomes" id="UP000224915"/>
    </source>
</evidence>
<dbReference type="RefSeq" id="WP_098468988.1">
    <property type="nucleotide sequence ID" value="NZ_PDJD01000001.1"/>
</dbReference>
<gene>
    <name evidence="10" type="ORF">ATL40_1517</name>
</gene>
<feature type="domain" description="Peptidase M13 C-terminal" evidence="8">
    <location>
        <begin position="458"/>
        <end position="664"/>
    </location>
</feature>
<name>A0A2A9CZR0_9MICO</name>
<evidence type="ECO:0000259" key="8">
    <source>
        <dbReference type="Pfam" id="PF01431"/>
    </source>
</evidence>
<evidence type="ECO:0000256" key="1">
    <source>
        <dbReference type="ARBA" id="ARBA00001947"/>
    </source>
</evidence>
<evidence type="ECO:0000256" key="6">
    <source>
        <dbReference type="ARBA" id="ARBA00022833"/>
    </source>
</evidence>
<keyword evidence="6" id="KW-0862">Zinc</keyword>
<dbReference type="GO" id="GO:0046872">
    <property type="term" value="F:metal ion binding"/>
    <property type="evidence" value="ECO:0007669"/>
    <property type="project" value="UniProtKB-KW"/>
</dbReference>
<comment type="similarity">
    <text evidence="2">Belongs to the peptidase M13 family.</text>
</comment>
<organism evidence="10 11">
    <name type="scientific">Serinibacter salmoneus</name>
    <dbReference type="NCBI Taxonomy" id="556530"/>
    <lineage>
        <taxon>Bacteria</taxon>
        <taxon>Bacillati</taxon>
        <taxon>Actinomycetota</taxon>
        <taxon>Actinomycetes</taxon>
        <taxon>Micrococcales</taxon>
        <taxon>Beutenbergiaceae</taxon>
        <taxon>Serinibacter</taxon>
    </lineage>
</organism>
<dbReference type="InterPro" id="IPR000718">
    <property type="entry name" value="Peptidase_M13"/>
</dbReference>
<keyword evidence="3" id="KW-0645">Protease</keyword>
<dbReference type="InterPro" id="IPR024079">
    <property type="entry name" value="MetalloPept_cat_dom_sf"/>
</dbReference>
<dbReference type="InterPro" id="IPR042089">
    <property type="entry name" value="Peptidase_M13_dom_2"/>
</dbReference>
<evidence type="ECO:0000256" key="7">
    <source>
        <dbReference type="ARBA" id="ARBA00023049"/>
    </source>
</evidence>
<dbReference type="Gene3D" id="3.40.390.10">
    <property type="entry name" value="Collagenase (Catalytic Domain)"/>
    <property type="match status" value="1"/>
</dbReference>
<dbReference type="InterPro" id="IPR008753">
    <property type="entry name" value="Peptidase_M13_N"/>
</dbReference>
<evidence type="ECO:0000259" key="9">
    <source>
        <dbReference type="Pfam" id="PF05649"/>
    </source>
</evidence>
<dbReference type="InterPro" id="IPR018497">
    <property type="entry name" value="Peptidase_M13_C"/>
</dbReference>